<feature type="compositionally biased region" description="Polar residues" evidence="5">
    <location>
        <begin position="1"/>
        <end position="10"/>
    </location>
</feature>
<dbReference type="STRING" id="32264.T1KS51"/>
<sequence>MLPSNNQRGLSNKKDGDTDESSWEDDYDQHYLSNLPFVYHEVKCKSESKPRPRSGHRIITDSHGNIYCLGGYNPEGLQRDDSPNALFKELWKFNMSSLKWTKIKMNGSPPQLLCSFAALCIDDLLFVQGGTGVPFGRNGSNRLYVCQLSTGFWKKYRLKADNDDIPPKQYGQALAFDPDELILYSVGGTCGHSYNLGVTRINLRDNTAELLYPYNNFDGPGSYRHEIALHNNRIYLFGGGTSTYNIGFEELFYFDLSSKLWKTIKTFPDSTHGHPTARKFHGLVTLDEQIYMIGGASHLPNGLVALDDLWRFNLNSLEWTFITKIPKPVYFHSATLSSSGLMTVFGGVEASTTGRSLRTQRTDALYTMWLKVPSLGEMAWIAFLNNFPDVTKIPSSRLLEIGVPPSYIARLND</sequence>
<dbReference type="PANTHER" id="PTHR46428:SF1">
    <property type="entry name" value="KELCH DOMAIN-CONTAINING PROTEIN 10"/>
    <property type="match status" value="1"/>
</dbReference>
<dbReference type="SUPFAM" id="SSF50965">
    <property type="entry name" value="Galactose oxidase, central domain"/>
    <property type="match status" value="2"/>
</dbReference>
<evidence type="ECO:0000256" key="4">
    <source>
        <dbReference type="ARBA" id="ARBA00041041"/>
    </source>
</evidence>
<keyword evidence="1" id="KW-0880">Kelch repeat</keyword>
<dbReference type="InterPro" id="IPR015915">
    <property type="entry name" value="Kelch-typ_b-propeller"/>
</dbReference>
<dbReference type="Proteomes" id="UP000015104">
    <property type="component" value="Unassembled WGS sequence"/>
</dbReference>
<reference evidence="6" key="2">
    <citation type="submission" date="2015-06" db="UniProtKB">
        <authorList>
            <consortium name="EnsemblMetazoa"/>
        </authorList>
    </citation>
    <scope>IDENTIFICATION</scope>
</reference>
<dbReference type="EnsemblMetazoa" id="tetur19g01860.1">
    <property type="protein sequence ID" value="tetur19g01860.1"/>
    <property type="gene ID" value="tetur19g01860"/>
</dbReference>
<protein>
    <recommendedName>
        <fullName evidence="4">Kelch domain-containing protein 10</fullName>
    </recommendedName>
</protein>
<organism evidence="6 7">
    <name type="scientific">Tetranychus urticae</name>
    <name type="common">Two-spotted spider mite</name>
    <dbReference type="NCBI Taxonomy" id="32264"/>
    <lineage>
        <taxon>Eukaryota</taxon>
        <taxon>Metazoa</taxon>
        <taxon>Ecdysozoa</taxon>
        <taxon>Arthropoda</taxon>
        <taxon>Chelicerata</taxon>
        <taxon>Arachnida</taxon>
        <taxon>Acari</taxon>
        <taxon>Acariformes</taxon>
        <taxon>Trombidiformes</taxon>
        <taxon>Prostigmata</taxon>
        <taxon>Eleutherengona</taxon>
        <taxon>Raphignathae</taxon>
        <taxon>Tetranychoidea</taxon>
        <taxon>Tetranychidae</taxon>
        <taxon>Tetranychus</taxon>
    </lineage>
</organism>
<dbReference type="Pfam" id="PF24681">
    <property type="entry name" value="Kelch_KLHDC2_KLHL20_DRC7"/>
    <property type="match status" value="1"/>
</dbReference>
<dbReference type="Gene3D" id="2.120.10.80">
    <property type="entry name" value="Kelch-type beta propeller"/>
    <property type="match status" value="2"/>
</dbReference>
<reference evidence="7" key="1">
    <citation type="submission" date="2011-08" db="EMBL/GenBank/DDBJ databases">
        <authorList>
            <person name="Rombauts S."/>
        </authorList>
    </citation>
    <scope>NUCLEOTIDE SEQUENCE</scope>
    <source>
        <strain evidence="7">London</strain>
    </source>
</reference>
<dbReference type="EMBL" id="CAEY01000422">
    <property type="status" value="NOT_ANNOTATED_CDS"/>
    <property type="molecule type" value="Genomic_DNA"/>
</dbReference>
<evidence type="ECO:0000256" key="1">
    <source>
        <dbReference type="ARBA" id="ARBA00022441"/>
    </source>
</evidence>
<evidence type="ECO:0000313" key="7">
    <source>
        <dbReference type="Proteomes" id="UP000015104"/>
    </source>
</evidence>
<feature type="region of interest" description="Disordered" evidence="5">
    <location>
        <begin position="1"/>
        <end position="24"/>
    </location>
</feature>
<dbReference type="InterPro" id="IPR006652">
    <property type="entry name" value="Kelch_1"/>
</dbReference>
<dbReference type="HOGENOM" id="CLU_030914_0_0_1"/>
<dbReference type="Pfam" id="PF01344">
    <property type="entry name" value="Kelch_1"/>
    <property type="match status" value="1"/>
</dbReference>
<dbReference type="GO" id="GO:0032874">
    <property type="term" value="P:positive regulation of stress-activated MAPK cascade"/>
    <property type="evidence" value="ECO:0007669"/>
    <property type="project" value="TreeGrafter"/>
</dbReference>
<dbReference type="InterPro" id="IPR011043">
    <property type="entry name" value="Gal_Oxase/kelch_b-propeller"/>
</dbReference>
<evidence type="ECO:0000256" key="3">
    <source>
        <dbReference type="ARBA" id="ARBA00038487"/>
    </source>
</evidence>
<dbReference type="eggNOG" id="KOG0379">
    <property type="taxonomic scope" value="Eukaryota"/>
</dbReference>
<evidence type="ECO:0000256" key="5">
    <source>
        <dbReference type="SAM" id="MobiDB-lite"/>
    </source>
</evidence>
<keyword evidence="7" id="KW-1185">Reference proteome</keyword>
<proteinExistence type="inferred from homology"/>
<comment type="similarity">
    <text evidence="3">Belongs to the KLHDC10 family.</text>
</comment>
<keyword evidence="2" id="KW-0677">Repeat</keyword>
<dbReference type="PANTHER" id="PTHR46428">
    <property type="entry name" value="KELCH DOMAIN-CONTAINING PROTEIN 10"/>
    <property type="match status" value="1"/>
</dbReference>
<accession>T1KS51</accession>
<evidence type="ECO:0000313" key="6">
    <source>
        <dbReference type="EnsemblMetazoa" id="tetur19g01860.1"/>
    </source>
</evidence>
<dbReference type="AlphaFoldDB" id="T1KS51"/>
<name>T1KS51_TETUR</name>
<evidence type="ECO:0000256" key="2">
    <source>
        <dbReference type="ARBA" id="ARBA00022737"/>
    </source>
</evidence>
<dbReference type="InterPro" id="IPR052125">
    <property type="entry name" value="KLHDC10"/>
</dbReference>